<evidence type="ECO:0000256" key="1">
    <source>
        <dbReference type="SAM" id="Phobius"/>
    </source>
</evidence>
<evidence type="ECO:0000313" key="2">
    <source>
        <dbReference type="EMBL" id="GAA5006687.1"/>
    </source>
</evidence>
<name>A0ABP9ISC9_9ACTN</name>
<evidence type="ECO:0008006" key="4">
    <source>
        <dbReference type="Google" id="ProtNLM"/>
    </source>
</evidence>
<dbReference type="EMBL" id="BAABIV010000029">
    <property type="protein sequence ID" value="GAA5006687.1"/>
    <property type="molecule type" value="Genomic_DNA"/>
</dbReference>
<feature type="transmembrane region" description="Helical" evidence="1">
    <location>
        <begin position="12"/>
        <end position="34"/>
    </location>
</feature>
<feature type="transmembrane region" description="Helical" evidence="1">
    <location>
        <begin position="55"/>
        <end position="76"/>
    </location>
</feature>
<sequence>MRGARFATAPSFVTVPFLLVRHELRLLVSLWLWAARRTEGAVAGGSVFGYARGQGAMMAGFAFVCVVESLTMSVLLRDWPAVHHVVLVLDVYTVVIVVGLHAASVVRPHVLDPAAGTLRIRRAVHVDVRIPLERIASVRRELRATHERTDGELDLAVGSQTSVTVELAGPVAHVSFFGRRREVRVVRCHADDPGALVRAVEQARQGYAVP</sequence>
<reference evidence="3" key="1">
    <citation type="journal article" date="2019" name="Int. J. Syst. Evol. Microbiol.">
        <title>The Global Catalogue of Microorganisms (GCM) 10K type strain sequencing project: providing services to taxonomists for standard genome sequencing and annotation.</title>
        <authorList>
            <consortium name="The Broad Institute Genomics Platform"/>
            <consortium name="The Broad Institute Genome Sequencing Center for Infectious Disease"/>
            <person name="Wu L."/>
            <person name="Ma J."/>
        </authorList>
    </citation>
    <scope>NUCLEOTIDE SEQUENCE [LARGE SCALE GENOMIC DNA]</scope>
    <source>
        <strain evidence="3">JCM 17657</strain>
    </source>
</reference>
<comment type="caution">
    <text evidence="2">The sequence shown here is derived from an EMBL/GenBank/DDBJ whole genome shotgun (WGS) entry which is preliminary data.</text>
</comment>
<gene>
    <name evidence="2" type="ORF">GCM10023257_60910</name>
</gene>
<accession>A0ABP9ISC9</accession>
<organism evidence="2 3">
    <name type="scientific">Streptomyces hyderabadensis</name>
    <dbReference type="NCBI Taxonomy" id="598549"/>
    <lineage>
        <taxon>Bacteria</taxon>
        <taxon>Bacillati</taxon>
        <taxon>Actinomycetota</taxon>
        <taxon>Actinomycetes</taxon>
        <taxon>Kitasatosporales</taxon>
        <taxon>Streptomycetaceae</taxon>
        <taxon>Streptomyces</taxon>
    </lineage>
</organism>
<dbReference type="Proteomes" id="UP001500610">
    <property type="component" value="Unassembled WGS sequence"/>
</dbReference>
<keyword evidence="3" id="KW-1185">Reference proteome</keyword>
<dbReference type="RefSeq" id="WP_226024531.1">
    <property type="nucleotide sequence ID" value="NZ_BAABIV010000029.1"/>
</dbReference>
<evidence type="ECO:0000313" key="3">
    <source>
        <dbReference type="Proteomes" id="UP001500610"/>
    </source>
</evidence>
<protein>
    <recommendedName>
        <fullName evidence="4">Integral membrane protein</fullName>
    </recommendedName>
</protein>
<proteinExistence type="predicted"/>
<feature type="transmembrane region" description="Helical" evidence="1">
    <location>
        <begin position="82"/>
        <end position="103"/>
    </location>
</feature>
<keyword evidence="1" id="KW-0812">Transmembrane</keyword>
<keyword evidence="1" id="KW-0472">Membrane</keyword>
<keyword evidence="1" id="KW-1133">Transmembrane helix</keyword>